<dbReference type="AlphaFoldDB" id="A0A2A2TGB0"/>
<evidence type="ECO:0000313" key="1">
    <source>
        <dbReference type="EMBL" id="PAX52675.1"/>
    </source>
</evidence>
<reference evidence="1 2" key="1">
    <citation type="submission" date="2017-08" db="EMBL/GenBank/DDBJ databases">
        <title>Draft genome sequence of filamentous cyanobacterium Calothrix elsteri CCALA 953.</title>
        <authorList>
            <person name="Gagunashvili A.N."/>
            <person name="Elster J."/>
            <person name="Andresson O.S."/>
        </authorList>
    </citation>
    <scope>NUCLEOTIDE SEQUENCE [LARGE SCALE GENOMIC DNA]</scope>
    <source>
        <strain evidence="1 2">CCALA 953</strain>
    </source>
</reference>
<sequence length="73" mass="7972">MLFFDALNALITDIAVAESFSHSQTFLAHTVWETAPFVTLFFLDVVSVIAPKLIVRKSLTTKGIANTTMVITG</sequence>
<accession>A0A2A2TGB0</accession>
<protein>
    <submittedName>
        <fullName evidence="1">Uncharacterized protein</fullName>
    </submittedName>
</protein>
<organism evidence="1 2">
    <name type="scientific">Brunnivagina elsteri CCALA 953</name>
    <dbReference type="NCBI Taxonomy" id="987040"/>
    <lineage>
        <taxon>Bacteria</taxon>
        <taxon>Bacillati</taxon>
        <taxon>Cyanobacteriota</taxon>
        <taxon>Cyanophyceae</taxon>
        <taxon>Nostocales</taxon>
        <taxon>Calotrichaceae</taxon>
        <taxon>Brunnivagina</taxon>
    </lineage>
</organism>
<proteinExistence type="predicted"/>
<name>A0A2A2TGB0_9CYAN</name>
<gene>
    <name evidence="1" type="ORF">CK510_18025</name>
</gene>
<dbReference type="Proteomes" id="UP000218238">
    <property type="component" value="Unassembled WGS sequence"/>
</dbReference>
<keyword evidence="2" id="KW-1185">Reference proteome</keyword>
<evidence type="ECO:0000313" key="2">
    <source>
        <dbReference type="Proteomes" id="UP000218238"/>
    </source>
</evidence>
<comment type="caution">
    <text evidence="1">The sequence shown here is derived from an EMBL/GenBank/DDBJ whole genome shotgun (WGS) entry which is preliminary data.</text>
</comment>
<dbReference type="EMBL" id="NTFS01000212">
    <property type="protein sequence ID" value="PAX52675.1"/>
    <property type="molecule type" value="Genomic_DNA"/>
</dbReference>